<feature type="compositionally biased region" description="Acidic residues" evidence="1">
    <location>
        <begin position="7"/>
        <end position="18"/>
    </location>
</feature>
<dbReference type="RefSeq" id="WP_189154458.1">
    <property type="nucleotide sequence ID" value="NZ_BMNC01000002.1"/>
</dbReference>
<sequence>MTAAAENEGDPVDDGPPEENERPAGTVKVGALNVFNDIVHAPNGTFGSMESGGRSRRLGPDMGKLDPQEVRRELEHYVAPLCQANAESALSKDHVVAISGLRGSGKRAAALSMLRARTDGPLVALSPVITPQELATRTYEPRHGYIVIDQVDTAKEADTDFAWTAVREAVREAGAFLVITRTASVADVSGAVKNVFWERVSVETVLRAHLDNDADVVNELMTVLPDDCPMDDLADVTARVRSGEPVQEALRHLDIAAAQSAREWFEQTRTRKEILEIATLAFGTGVTEREFESRLAALEAQLEVLLPLPEQEPVEGGTEPVLDQSRARRLGKDSLMKTEKLIREQTAIRVLTFKDSGCRVCVLAELNKRMPTPFWDAVKVWIHDIVEGGADFEVASGLALLAKTDAVEVEESYLDPWSRGELGEEGRDTAAIVLWLMCFDEDTAPVALRIVRGWTIFSSRSQRLTAAIALSGELAARFPYEAVRMSWKLLERSPDSDVEAYVQAFAMLFATLVHEPRHGAIVLGLLVRVLDDFEVRPPPLHKRELVTRAILAVLTVRGGPRYQLAIHHFIRNRPDRLDLVARVWAAVLLSRPHRRDAVRALLRSLDLLRPDEARSLGEALADAVPVEELVPLRESLDVVRHRNKRSDQDALIDVLLETLQNRRKTEGPTS</sequence>
<name>A0ABQ2HN33_9PSEU</name>
<dbReference type="Proteomes" id="UP000597656">
    <property type="component" value="Unassembled WGS sequence"/>
</dbReference>
<evidence type="ECO:0000256" key="1">
    <source>
        <dbReference type="SAM" id="MobiDB-lite"/>
    </source>
</evidence>
<evidence type="ECO:0000313" key="3">
    <source>
        <dbReference type="Proteomes" id="UP000597656"/>
    </source>
</evidence>
<gene>
    <name evidence="2" type="ORF">GCM10011609_21800</name>
</gene>
<accession>A0ABQ2HN33</accession>
<reference evidence="3" key="1">
    <citation type="journal article" date="2019" name="Int. J. Syst. Evol. Microbiol.">
        <title>The Global Catalogue of Microorganisms (GCM) 10K type strain sequencing project: providing services to taxonomists for standard genome sequencing and annotation.</title>
        <authorList>
            <consortium name="The Broad Institute Genomics Platform"/>
            <consortium name="The Broad Institute Genome Sequencing Center for Infectious Disease"/>
            <person name="Wu L."/>
            <person name="Ma J."/>
        </authorList>
    </citation>
    <scope>NUCLEOTIDE SEQUENCE [LARGE SCALE GENOMIC DNA]</scope>
    <source>
        <strain evidence="3">CGMCC 4.7319</strain>
    </source>
</reference>
<protein>
    <submittedName>
        <fullName evidence="2">Uncharacterized protein</fullName>
    </submittedName>
</protein>
<proteinExistence type="predicted"/>
<comment type="caution">
    <text evidence="2">The sequence shown here is derived from an EMBL/GenBank/DDBJ whole genome shotgun (WGS) entry which is preliminary data.</text>
</comment>
<evidence type="ECO:0000313" key="2">
    <source>
        <dbReference type="EMBL" id="GGM85213.1"/>
    </source>
</evidence>
<dbReference type="EMBL" id="BMNC01000002">
    <property type="protein sequence ID" value="GGM85213.1"/>
    <property type="molecule type" value="Genomic_DNA"/>
</dbReference>
<keyword evidence="3" id="KW-1185">Reference proteome</keyword>
<feature type="region of interest" description="Disordered" evidence="1">
    <location>
        <begin position="1"/>
        <end position="24"/>
    </location>
</feature>
<organism evidence="2 3">
    <name type="scientific">Lentzea pudingi</name>
    <dbReference type="NCBI Taxonomy" id="1789439"/>
    <lineage>
        <taxon>Bacteria</taxon>
        <taxon>Bacillati</taxon>
        <taxon>Actinomycetota</taxon>
        <taxon>Actinomycetes</taxon>
        <taxon>Pseudonocardiales</taxon>
        <taxon>Pseudonocardiaceae</taxon>
        <taxon>Lentzea</taxon>
    </lineage>
</organism>